<comment type="caution">
    <text evidence="1">The sequence shown here is derived from an EMBL/GenBank/DDBJ whole genome shotgun (WGS) entry which is preliminary data.</text>
</comment>
<dbReference type="RefSeq" id="WP_137997731.1">
    <property type="nucleotide sequence ID" value="NZ_SJDU01000054.1"/>
</dbReference>
<keyword evidence="2" id="KW-1185">Reference proteome</keyword>
<gene>
    <name evidence="1" type="ORF">EZH24_03430</name>
</gene>
<protein>
    <recommendedName>
        <fullName evidence="3">Glycosyltransferase</fullName>
    </recommendedName>
</protein>
<reference evidence="1 2" key="1">
    <citation type="journal article" date="2019" name="Anaerobe">
        <title>Brachyspira catarrhinii sp. nov., an anaerobic intestinal spirochaete isolated from vervet monkeys may have been misidentified as Brachyspira aalborgi in previous studies.</title>
        <authorList>
            <person name="Phillips N.D."/>
            <person name="La T."/>
            <person name="Hampson D.J."/>
        </authorList>
    </citation>
    <scope>NUCLEOTIDE SEQUENCE [LARGE SCALE GENOMIC DNA]</scope>
    <source>
        <strain evidence="1 2">Z12</strain>
    </source>
</reference>
<accession>A0ABY2TSQ2</accession>
<evidence type="ECO:0008006" key="3">
    <source>
        <dbReference type="Google" id="ProtNLM"/>
    </source>
</evidence>
<evidence type="ECO:0000313" key="1">
    <source>
        <dbReference type="EMBL" id="TKZ35791.1"/>
    </source>
</evidence>
<name>A0ABY2TSQ2_9SPIR</name>
<dbReference type="SUPFAM" id="SSF53756">
    <property type="entry name" value="UDP-Glycosyltransferase/glycogen phosphorylase"/>
    <property type="match status" value="1"/>
</dbReference>
<proteinExistence type="predicted"/>
<sequence length="400" mass="47326">MKINNFFNFSESDSEIIFILLGFRITIKKNKENIILYIINLFLFNKLINKLKKINNDKTILIIEANYYHGETLVSYAKYLLDIGYNIQFILNKNLEKENPFCRFNSNNVYVNYIYMSKPFLKMFLNNNFLSNYKLIFISTDWVYIDHDPFVIHKNIPHTIKNKTIIIEHDAKNFAKENEENIIKENRLFTLLPRSYKEYTTKMINPNYFGEIKKTNNLNKNTIVFIAVGVIHKGYKGHYVLEATIKKLLECNIRNFRIDIVGYGDFEIDDSIKDYIRFKGRLGFEELYSSIELSQYLLFLLDPNNEEHNRYLNENVSGALQLSLGFSIIPLIDEKFSETFGLNKNNSIIYKNNDLFSAMVKAINMNQNSYISLQNELTSLQMKYREESIDNIKNYLQYLE</sequence>
<evidence type="ECO:0000313" key="2">
    <source>
        <dbReference type="Proteomes" id="UP000310168"/>
    </source>
</evidence>
<dbReference type="Proteomes" id="UP000310168">
    <property type="component" value="Unassembled WGS sequence"/>
</dbReference>
<organism evidence="1 2">
    <name type="scientific">Brachyspira catarrhinii</name>
    <dbReference type="NCBI Taxonomy" id="2528966"/>
    <lineage>
        <taxon>Bacteria</taxon>
        <taxon>Pseudomonadati</taxon>
        <taxon>Spirochaetota</taxon>
        <taxon>Spirochaetia</taxon>
        <taxon>Brachyspirales</taxon>
        <taxon>Brachyspiraceae</taxon>
        <taxon>Brachyspira</taxon>
    </lineage>
</organism>
<dbReference type="EMBL" id="SJDU01000054">
    <property type="protein sequence ID" value="TKZ35791.1"/>
    <property type="molecule type" value="Genomic_DNA"/>
</dbReference>